<evidence type="ECO:0000256" key="5">
    <source>
        <dbReference type="PROSITE-ProRule" id="PRU00335"/>
    </source>
</evidence>
<dbReference type="GO" id="GO:0003700">
    <property type="term" value="F:DNA-binding transcription factor activity"/>
    <property type="evidence" value="ECO:0007669"/>
    <property type="project" value="TreeGrafter"/>
</dbReference>
<evidence type="ECO:0000313" key="8">
    <source>
        <dbReference type="EMBL" id="QKJ18908.1"/>
    </source>
</evidence>
<dbReference type="InterPro" id="IPR036271">
    <property type="entry name" value="Tet_transcr_reg_TetR-rel_C_sf"/>
</dbReference>
<feature type="domain" description="HTH tetR-type" evidence="7">
    <location>
        <begin position="18"/>
        <end position="78"/>
    </location>
</feature>
<dbReference type="Gene3D" id="1.10.357.10">
    <property type="entry name" value="Tetracycline Repressor, domain 2"/>
    <property type="match status" value="1"/>
</dbReference>
<dbReference type="Pfam" id="PF13977">
    <property type="entry name" value="TetR_C_6"/>
    <property type="match status" value="1"/>
</dbReference>
<dbReference type="PRINTS" id="PR00455">
    <property type="entry name" value="HTHTETR"/>
</dbReference>
<evidence type="ECO:0000313" key="9">
    <source>
        <dbReference type="Proteomes" id="UP000502498"/>
    </source>
</evidence>
<dbReference type="PANTHER" id="PTHR30055:SF226">
    <property type="entry name" value="HTH-TYPE TRANSCRIPTIONAL REGULATOR PKSA"/>
    <property type="match status" value="1"/>
</dbReference>
<dbReference type="InterPro" id="IPR039538">
    <property type="entry name" value="BetI_C"/>
</dbReference>
<dbReference type="GO" id="GO:0000976">
    <property type="term" value="F:transcription cis-regulatory region binding"/>
    <property type="evidence" value="ECO:0007669"/>
    <property type="project" value="TreeGrafter"/>
</dbReference>
<evidence type="ECO:0000256" key="6">
    <source>
        <dbReference type="SAM" id="MobiDB-lite"/>
    </source>
</evidence>
<keyword evidence="2" id="KW-0805">Transcription regulation</keyword>
<reference evidence="8 9" key="1">
    <citation type="submission" date="2020-05" db="EMBL/GenBank/DDBJ databases">
        <title>Strain PA2F3 complete genome.</title>
        <authorList>
            <person name="Kim Y.-S."/>
            <person name="Kim S.-J."/>
            <person name="Jung H.-k."/>
            <person name="Kim S.-E."/>
            <person name="Kim K.-H."/>
        </authorList>
    </citation>
    <scope>NUCLEOTIDE SEQUENCE [LARGE SCALE GENOMIC DNA]</scope>
    <source>
        <strain evidence="8 9">PA2F3</strain>
    </source>
</reference>
<sequence length="209" mass="22864">MATPKAPPRKRGPYAKTAQTRQRAVDAAIELFSSTGFRGATLTDVAERIGMTLTGLQHHFPDKDSLLAAVLEERDRRSREEGPIELGDEATERLIQIAIRNVGSPELTELHCVLSAEATSADHPAHSYFADRYRREREAGTRYFQRLIDQGLLGDAVPASSLAAMLISMSDGLQLQWLLDRDSIDLAAEMRRFLTGVIPAIAEGAPPAG</sequence>
<keyword evidence="4" id="KW-0804">Transcription</keyword>
<dbReference type="InterPro" id="IPR009057">
    <property type="entry name" value="Homeodomain-like_sf"/>
</dbReference>
<keyword evidence="1" id="KW-0678">Repressor</keyword>
<dbReference type="EMBL" id="CP054038">
    <property type="protein sequence ID" value="QKJ18908.1"/>
    <property type="molecule type" value="Genomic_DNA"/>
</dbReference>
<dbReference type="RefSeq" id="WP_172989349.1">
    <property type="nucleotide sequence ID" value="NZ_CP054038.1"/>
</dbReference>
<dbReference type="PROSITE" id="PS50977">
    <property type="entry name" value="HTH_TETR_2"/>
    <property type="match status" value="1"/>
</dbReference>
<dbReference type="AlphaFoldDB" id="A0A7D4UHV6"/>
<feature type="region of interest" description="Disordered" evidence="6">
    <location>
        <begin position="1"/>
        <end position="20"/>
    </location>
</feature>
<gene>
    <name evidence="8" type="ORF">HQM25_05625</name>
</gene>
<keyword evidence="3 5" id="KW-0238">DNA-binding</keyword>
<feature type="DNA-binding region" description="H-T-H motif" evidence="5">
    <location>
        <begin position="41"/>
        <end position="60"/>
    </location>
</feature>
<dbReference type="SUPFAM" id="SSF46689">
    <property type="entry name" value="Homeodomain-like"/>
    <property type="match status" value="1"/>
</dbReference>
<evidence type="ECO:0000259" key="7">
    <source>
        <dbReference type="PROSITE" id="PS50977"/>
    </source>
</evidence>
<dbReference type="PANTHER" id="PTHR30055">
    <property type="entry name" value="HTH-TYPE TRANSCRIPTIONAL REGULATOR RUTR"/>
    <property type="match status" value="1"/>
</dbReference>
<organism evidence="8 9">
    <name type="scientific">Microbacterium hominis</name>
    <dbReference type="NCBI Taxonomy" id="162426"/>
    <lineage>
        <taxon>Bacteria</taxon>
        <taxon>Bacillati</taxon>
        <taxon>Actinomycetota</taxon>
        <taxon>Actinomycetes</taxon>
        <taxon>Micrococcales</taxon>
        <taxon>Microbacteriaceae</taxon>
        <taxon>Microbacterium</taxon>
    </lineage>
</organism>
<name>A0A7D4UHV6_9MICO</name>
<proteinExistence type="predicted"/>
<evidence type="ECO:0000256" key="3">
    <source>
        <dbReference type="ARBA" id="ARBA00023125"/>
    </source>
</evidence>
<dbReference type="InterPro" id="IPR050109">
    <property type="entry name" value="HTH-type_TetR-like_transc_reg"/>
</dbReference>
<dbReference type="SUPFAM" id="SSF48498">
    <property type="entry name" value="Tetracyclin repressor-like, C-terminal domain"/>
    <property type="match status" value="1"/>
</dbReference>
<evidence type="ECO:0000256" key="2">
    <source>
        <dbReference type="ARBA" id="ARBA00023015"/>
    </source>
</evidence>
<dbReference type="InterPro" id="IPR001647">
    <property type="entry name" value="HTH_TetR"/>
</dbReference>
<evidence type="ECO:0000256" key="4">
    <source>
        <dbReference type="ARBA" id="ARBA00023163"/>
    </source>
</evidence>
<dbReference type="Proteomes" id="UP000502498">
    <property type="component" value="Chromosome"/>
</dbReference>
<dbReference type="Pfam" id="PF00440">
    <property type="entry name" value="TetR_N"/>
    <property type="match status" value="1"/>
</dbReference>
<evidence type="ECO:0000256" key="1">
    <source>
        <dbReference type="ARBA" id="ARBA00022491"/>
    </source>
</evidence>
<accession>A0A7D4UHV6</accession>
<protein>
    <submittedName>
        <fullName evidence="8">TetR/AcrR family transcriptional regulator</fullName>
    </submittedName>
</protein>